<evidence type="ECO:0000256" key="3">
    <source>
        <dbReference type="ARBA" id="ARBA00022989"/>
    </source>
</evidence>
<evidence type="ECO:0000313" key="8">
    <source>
        <dbReference type="Proteomes" id="UP000019225"/>
    </source>
</evidence>
<dbReference type="Gene3D" id="1.20.1250.20">
    <property type="entry name" value="MFS general substrate transporter like domains"/>
    <property type="match status" value="2"/>
</dbReference>
<dbReference type="RefSeq" id="WP_030110812.1">
    <property type="nucleotide sequence ID" value="NZ_CP007155.1"/>
</dbReference>
<feature type="transmembrane region" description="Helical" evidence="5">
    <location>
        <begin position="334"/>
        <end position="352"/>
    </location>
</feature>
<dbReference type="GO" id="GO:0022857">
    <property type="term" value="F:transmembrane transporter activity"/>
    <property type="evidence" value="ECO:0007669"/>
    <property type="project" value="InterPro"/>
</dbReference>
<feature type="transmembrane region" description="Helical" evidence="5">
    <location>
        <begin position="39"/>
        <end position="57"/>
    </location>
</feature>
<protein>
    <submittedName>
        <fullName evidence="7">Major facilitator superfamily MFS_1</fullName>
    </submittedName>
</protein>
<sequence>MLSRRAAVFGVFVLNGSVFGTWAARVPALAAQVGAEPGGLGLSLFGVSVGLVCSAPIAGRLCAAFGARLLVVLGAASGCLVLPVLGLVADPLQLGLVLFLLGLTVGSLDVSMNIAAVAVIREVDRPLMPVFHAGFSIGGLLGSLGAALAAAGGWSPLSQFSIAGAAGLLFIALITSSLPAAEGERSRARAGDEVVSGPSPVRMPVLWLLAAIALCSAIAEGASADWTALFLVRERGVADALAAAGYAVFSVAMAATRLSGERAERKWGPYRLLAGGATLAAVGLLTAVLVPAAPAGYLGFMLAGIGLAFSFPVTMGLAGAVGRRADGTGGEREIAFVTTVAYTGFLAGPPLIGQVAQATTLAFALGMAAVIVALIPPTVLLVVRARRREADPVMAGAPTV</sequence>
<comment type="subcellular location">
    <subcellularLocation>
        <location evidence="1">Cell membrane</location>
        <topology evidence="1">Multi-pass membrane protein</topology>
    </subcellularLocation>
</comment>
<feature type="transmembrane region" description="Helical" evidence="5">
    <location>
        <begin position="272"/>
        <end position="292"/>
    </location>
</feature>
<keyword evidence="8" id="KW-1185">Reference proteome</keyword>
<reference evidence="7 8" key="1">
    <citation type="journal article" date="2014" name="BMC Genomics">
        <title>Complete genome sequence of producer of the glycopeptide antibiotic Aculeximycin Kutzneria albida DSM 43870T, a representative of minor genus of Pseudonocardiaceae.</title>
        <authorList>
            <person name="Rebets Y."/>
            <person name="Tokovenko B."/>
            <person name="Lushchyk I."/>
            <person name="Ruckert C."/>
            <person name="Zaburannyi N."/>
            <person name="Bechthold A."/>
            <person name="Kalinowski J."/>
            <person name="Luzhetskyy A."/>
        </authorList>
    </citation>
    <scope>NUCLEOTIDE SEQUENCE [LARGE SCALE GENOMIC DNA]</scope>
    <source>
        <strain evidence="7">DSM 43870</strain>
    </source>
</reference>
<feature type="transmembrane region" description="Helical" evidence="5">
    <location>
        <begin position="69"/>
        <end position="89"/>
    </location>
</feature>
<keyword evidence="3 5" id="KW-1133">Transmembrane helix</keyword>
<evidence type="ECO:0000256" key="4">
    <source>
        <dbReference type="ARBA" id="ARBA00023136"/>
    </source>
</evidence>
<dbReference type="SUPFAM" id="SSF103473">
    <property type="entry name" value="MFS general substrate transporter"/>
    <property type="match status" value="1"/>
</dbReference>
<feature type="domain" description="Major facilitator superfamily (MFS) profile" evidence="6">
    <location>
        <begin position="1"/>
        <end position="388"/>
    </location>
</feature>
<dbReference type="InterPro" id="IPR036259">
    <property type="entry name" value="MFS_trans_sf"/>
</dbReference>
<dbReference type="CDD" id="cd17393">
    <property type="entry name" value="MFS_MosC_like"/>
    <property type="match status" value="1"/>
</dbReference>
<feature type="transmembrane region" description="Helical" evidence="5">
    <location>
        <begin position="160"/>
        <end position="181"/>
    </location>
</feature>
<dbReference type="PANTHER" id="PTHR23514">
    <property type="entry name" value="BYPASS OF STOP CODON PROTEIN 6"/>
    <property type="match status" value="1"/>
</dbReference>
<feature type="transmembrane region" description="Helical" evidence="5">
    <location>
        <begin position="95"/>
        <end position="118"/>
    </location>
</feature>
<name>W5W9I8_9PSEU</name>
<dbReference type="PROSITE" id="PS50850">
    <property type="entry name" value="MFS"/>
    <property type="match status" value="1"/>
</dbReference>
<evidence type="ECO:0000256" key="2">
    <source>
        <dbReference type="ARBA" id="ARBA00022692"/>
    </source>
</evidence>
<evidence type="ECO:0000259" key="6">
    <source>
        <dbReference type="PROSITE" id="PS50850"/>
    </source>
</evidence>
<dbReference type="Proteomes" id="UP000019225">
    <property type="component" value="Chromosome"/>
</dbReference>
<dbReference type="AlphaFoldDB" id="W5W9I8"/>
<dbReference type="PANTHER" id="PTHR23514:SF13">
    <property type="entry name" value="INNER MEMBRANE PROTEIN YBJJ"/>
    <property type="match status" value="1"/>
</dbReference>
<dbReference type="EMBL" id="CP007155">
    <property type="protein sequence ID" value="AHH94864.1"/>
    <property type="molecule type" value="Genomic_DNA"/>
</dbReference>
<dbReference type="eggNOG" id="COG2814">
    <property type="taxonomic scope" value="Bacteria"/>
</dbReference>
<dbReference type="InterPro" id="IPR020846">
    <property type="entry name" value="MFS_dom"/>
</dbReference>
<keyword evidence="2 5" id="KW-0812">Transmembrane</keyword>
<feature type="transmembrane region" description="Helical" evidence="5">
    <location>
        <begin position="130"/>
        <end position="154"/>
    </location>
</feature>
<dbReference type="PATRIC" id="fig|1449976.3.peg.1500"/>
<keyword evidence="4 5" id="KW-0472">Membrane</keyword>
<organism evidence="7 8">
    <name type="scientific">Kutzneria albida DSM 43870</name>
    <dbReference type="NCBI Taxonomy" id="1449976"/>
    <lineage>
        <taxon>Bacteria</taxon>
        <taxon>Bacillati</taxon>
        <taxon>Actinomycetota</taxon>
        <taxon>Actinomycetes</taxon>
        <taxon>Pseudonocardiales</taxon>
        <taxon>Pseudonocardiaceae</taxon>
        <taxon>Kutzneria</taxon>
    </lineage>
</organism>
<evidence type="ECO:0000313" key="7">
    <source>
        <dbReference type="EMBL" id="AHH94864.1"/>
    </source>
</evidence>
<dbReference type="OrthoDB" id="151222at2"/>
<dbReference type="Pfam" id="PF07690">
    <property type="entry name" value="MFS_1"/>
    <property type="match status" value="1"/>
</dbReference>
<evidence type="ECO:0000256" key="5">
    <source>
        <dbReference type="SAM" id="Phobius"/>
    </source>
</evidence>
<gene>
    <name evidence="7" type="ORF">KALB_1491</name>
</gene>
<feature type="transmembrane region" description="Helical" evidence="5">
    <location>
        <begin position="358"/>
        <end position="383"/>
    </location>
</feature>
<accession>W5W9I8</accession>
<evidence type="ECO:0000256" key="1">
    <source>
        <dbReference type="ARBA" id="ARBA00004651"/>
    </source>
</evidence>
<dbReference type="STRING" id="1449976.KALB_1491"/>
<feature type="transmembrane region" description="Helical" evidence="5">
    <location>
        <begin position="298"/>
        <end position="322"/>
    </location>
</feature>
<dbReference type="InterPro" id="IPR051788">
    <property type="entry name" value="MFS_Transporter"/>
</dbReference>
<dbReference type="GO" id="GO:0005886">
    <property type="term" value="C:plasma membrane"/>
    <property type="evidence" value="ECO:0007669"/>
    <property type="project" value="UniProtKB-SubCell"/>
</dbReference>
<dbReference type="HOGENOM" id="CLU_035309_1_1_11"/>
<dbReference type="InterPro" id="IPR011701">
    <property type="entry name" value="MFS"/>
</dbReference>
<dbReference type="KEGG" id="kal:KALB_1491"/>
<feature type="transmembrane region" description="Helical" evidence="5">
    <location>
        <begin position="240"/>
        <end position="260"/>
    </location>
</feature>
<proteinExistence type="predicted"/>
<feature type="transmembrane region" description="Helical" evidence="5">
    <location>
        <begin position="201"/>
        <end position="220"/>
    </location>
</feature>